<evidence type="ECO:0000313" key="11">
    <source>
        <dbReference type="EMBL" id="KAK3953235.1"/>
    </source>
</evidence>
<keyword evidence="12" id="KW-1185">Reference proteome</keyword>
<comment type="subcellular location">
    <subcellularLocation>
        <location evidence="1">Nucleus</location>
    </subcellularLocation>
</comment>
<dbReference type="EMBL" id="MU859109">
    <property type="protein sequence ID" value="KAK3953235.1"/>
    <property type="molecule type" value="Genomic_DNA"/>
</dbReference>
<sequence>MGMTTQLSQTTRRQNNECQPKREETSANMSSEIVAVHRCPVCYKTYKRREHLQRHRASHTSERPHRCILCSASFQRTDVLKRHIQTCDGMPHGSSGRRRACDRCVRQKKACNSAQPCQNCAKRAVQCLYSSVASSTGQDGETASTSASNSVKNFQQQQQQQQQTRQYQHQQPLPQQPQQQQHHQPVFVQQQHQHQQQLHHQQHSPQRPRLQQLQPQLHQQQQQQQQQQVYQQQHAQQQHQQHNIIQVQVTQSLTQIPQIASPVPVSQLPHIPQVQVPQMLQQSHQSHPSHPAHQPHHAPFGHPGVVHFDDLDNLLHDAAGQFPMLEQNDISIPDWLEIGLPIGVHPTDTPEATTTPRSSPSSESHRGYSFHFLYDFTSRSGLLNSFECGSYAQRRAVVDAFYASYTEQQKQHQRLQQMQQHQQHLQQHQQIHEQVEFHPMVSQLQNPMGQPPLSPASSSTVSTSATSNDYGYMPWTLWSSWLSNPIIIKLQEIVVSIMNVVRHKPSNSSLGTLTWTPEKEQECLQFFSPQRFAKYMELYWSCWHSNINFIHRPSFDPTSAKPVLLAAMVIIGATVSPDEQDVKDAKVWFNCVEEMAFNDDDFCNDNEPNSPADDDSNPPSVLHCKRKLQALQAAYIVCIYQNWEGSDPSKRRIRRHRFNTVVSVARDIGIPMAKHLEYGSQLKHEFDWNEFVVREELIRTFLWIFLLDTAFVIFNNLPHRMVIKEMRMHMASPEAVFQAPDAEKCLEEIYRWMPSPSPICNTLLRDVLQNIIATSLEADMLQRLAQLGPLNLFVVVSVFHYMIFQHQNLYGVEGQLVPIRTGLENWITIWELWFDNWSTAPPHCMADLDNLTPENMWKRIGFIRCSAEYWLLGNLLTDRIARKTSGGVRDNQGKGSSPDSYPDDMSVSGGGKSAEPILGKYDQTSMRQVNELISDFQKVQIEEYQ</sequence>
<organism evidence="11 12">
    <name type="scientific">Pseudoneurospora amorphoporcata</name>
    <dbReference type="NCBI Taxonomy" id="241081"/>
    <lineage>
        <taxon>Eukaryota</taxon>
        <taxon>Fungi</taxon>
        <taxon>Dikarya</taxon>
        <taxon>Ascomycota</taxon>
        <taxon>Pezizomycotina</taxon>
        <taxon>Sordariomycetes</taxon>
        <taxon>Sordariomycetidae</taxon>
        <taxon>Sordariales</taxon>
        <taxon>Sordariaceae</taxon>
        <taxon>Pseudoneurospora</taxon>
    </lineage>
</organism>
<dbReference type="GO" id="GO:0008270">
    <property type="term" value="F:zinc ion binding"/>
    <property type="evidence" value="ECO:0007669"/>
    <property type="project" value="UniProtKB-KW"/>
</dbReference>
<dbReference type="Pfam" id="PF00172">
    <property type="entry name" value="Zn_clus"/>
    <property type="match status" value="1"/>
</dbReference>
<keyword evidence="5" id="KW-0862">Zinc</keyword>
<dbReference type="Proteomes" id="UP001303222">
    <property type="component" value="Unassembled WGS sequence"/>
</dbReference>
<evidence type="ECO:0000256" key="6">
    <source>
        <dbReference type="ARBA" id="ARBA00023242"/>
    </source>
</evidence>
<comment type="caution">
    <text evidence="11">The sequence shown here is derived from an EMBL/GenBank/DDBJ whole genome shotgun (WGS) entry which is preliminary data.</text>
</comment>
<dbReference type="SUPFAM" id="SSF57667">
    <property type="entry name" value="beta-beta-alpha zinc fingers"/>
    <property type="match status" value="1"/>
</dbReference>
<dbReference type="PANTHER" id="PTHR40626">
    <property type="entry name" value="MIP31509P"/>
    <property type="match status" value="1"/>
</dbReference>
<dbReference type="SUPFAM" id="SSF57701">
    <property type="entry name" value="Zn2/Cys6 DNA-binding domain"/>
    <property type="match status" value="1"/>
</dbReference>
<dbReference type="InterPro" id="IPR013087">
    <property type="entry name" value="Znf_C2H2_type"/>
</dbReference>
<dbReference type="PANTHER" id="PTHR40626:SF3">
    <property type="entry name" value="TRANSCRIPTION FACTOR WITH C2H2 AND ZN(2)-CYS(6) DNA BINDING DOMAIN (EUROFUNG)-RELATED"/>
    <property type="match status" value="1"/>
</dbReference>
<dbReference type="Pfam" id="PF04082">
    <property type="entry name" value="Fungal_trans"/>
    <property type="match status" value="1"/>
</dbReference>
<feature type="compositionally biased region" description="Low complexity" evidence="8">
    <location>
        <begin position="349"/>
        <end position="362"/>
    </location>
</feature>
<dbReference type="AlphaFoldDB" id="A0AAN6NWK2"/>
<keyword evidence="3" id="KW-0677">Repeat</keyword>
<evidence type="ECO:0000256" key="7">
    <source>
        <dbReference type="PROSITE-ProRule" id="PRU00042"/>
    </source>
</evidence>
<dbReference type="GO" id="GO:0000981">
    <property type="term" value="F:DNA-binding transcription factor activity, RNA polymerase II-specific"/>
    <property type="evidence" value="ECO:0007669"/>
    <property type="project" value="InterPro"/>
</dbReference>
<evidence type="ECO:0000256" key="5">
    <source>
        <dbReference type="ARBA" id="ARBA00022833"/>
    </source>
</evidence>
<dbReference type="InterPro" id="IPR036864">
    <property type="entry name" value="Zn2-C6_fun-type_DNA-bd_sf"/>
</dbReference>
<dbReference type="SMART" id="SM00066">
    <property type="entry name" value="GAL4"/>
    <property type="match status" value="1"/>
</dbReference>
<feature type="domain" description="C2H2-type" evidence="10">
    <location>
        <begin position="37"/>
        <end position="64"/>
    </location>
</feature>
<dbReference type="GO" id="GO:0000785">
    <property type="term" value="C:chromatin"/>
    <property type="evidence" value="ECO:0007669"/>
    <property type="project" value="TreeGrafter"/>
</dbReference>
<dbReference type="InterPro" id="IPR007219">
    <property type="entry name" value="XnlR_reg_dom"/>
</dbReference>
<feature type="region of interest" description="Disordered" evidence="8">
    <location>
        <begin position="136"/>
        <end position="225"/>
    </location>
</feature>
<evidence type="ECO:0000256" key="3">
    <source>
        <dbReference type="ARBA" id="ARBA00022737"/>
    </source>
</evidence>
<accession>A0AAN6NWK2</accession>
<feature type="region of interest" description="Disordered" evidence="8">
    <location>
        <begin position="345"/>
        <end position="364"/>
    </location>
</feature>
<dbReference type="CDD" id="cd00067">
    <property type="entry name" value="GAL4"/>
    <property type="match status" value="1"/>
</dbReference>
<dbReference type="SMART" id="SM00355">
    <property type="entry name" value="ZnF_C2H2"/>
    <property type="match status" value="2"/>
</dbReference>
<dbReference type="PROSITE" id="PS50048">
    <property type="entry name" value="ZN2_CY6_FUNGAL_2"/>
    <property type="match status" value="1"/>
</dbReference>
<evidence type="ECO:0000256" key="8">
    <source>
        <dbReference type="SAM" id="MobiDB-lite"/>
    </source>
</evidence>
<keyword evidence="4 7" id="KW-0863">Zinc-finger</keyword>
<evidence type="ECO:0000313" key="12">
    <source>
        <dbReference type="Proteomes" id="UP001303222"/>
    </source>
</evidence>
<evidence type="ECO:0000256" key="1">
    <source>
        <dbReference type="ARBA" id="ARBA00004123"/>
    </source>
</evidence>
<dbReference type="GO" id="GO:0006351">
    <property type="term" value="P:DNA-templated transcription"/>
    <property type="evidence" value="ECO:0007669"/>
    <property type="project" value="InterPro"/>
</dbReference>
<evidence type="ECO:0000256" key="4">
    <source>
        <dbReference type="ARBA" id="ARBA00022771"/>
    </source>
</evidence>
<dbReference type="Gene3D" id="4.10.240.10">
    <property type="entry name" value="Zn(2)-C6 fungal-type DNA-binding domain"/>
    <property type="match status" value="1"/>
</dbReference>
<feature type="region of interest" description="Disordered" evidence="8">
    <location>
        <begin position="1"/>
        <end position="29"/>
    </location>
</feature>
<proteinExistence type="predicted"/>
<feature type="domain" description="Zn(2)-C6 fungal-type" evidence="9">
    <location>
        <begin position="100"/>
        <end position="129"/>
    </location>
</feature>
<feature type="compositionally biased region" description="Low complexity" evidence="8">
    <location>
        <begin position="155"/>
        <end position="225"/>
    </location>
</feature>
<dbReference type="FunFam" id="3.30.160.60:FF:001317">
    <property type="entry name" value="zinc finger protein 576 isoform X2"/>
    <property type="match status" value="1"/>
</dbReference>
<dbReference type="Gene3D" id="3.30.160.60">
    <property type="entry name" value="Classic Zinc Finger"/>
    <property type="match status" value="2"/>
</dbReference>
<evidence type="ECO:0000256" key="2">
    <source>
        <dbReference type="ARBA" id="ARBA00022723"/>
    </source>
</evidence>
<dbReference type="PROSITE" id="PS00028">
    <property type="entry name" value="ZINC_FINGER_C2H2_1"/>
    <property type="match status" value="1"/>
</dbReference>
<reference evidence="11" key="2">
    <citation type="submission" date="2023-06" db="EMBL/GenBank/DDBJ databases">
        <authorList>
            <consortium name="Lawrence Berkeley National Laboratory"/>
            <person name="Mondo S.J."/>
            <person name="Hensen N."/>
            <person name="Bonometti L."/>
            <person name="Westerberg I."/>
            <person name="Brannstrom I.O."/>
            <person name="Guillou S."/>
            <person name="Cros-Aarteil S."/>
            <person name="Calhoun S."/>
            <person name="Haridas S."/>
            <person name="Kuo A."/>
            <person name="Pangilinan J."/>
            <person name="Riley R."/>
            <person name="Labutti K."/>
            <person name="Andreopoulos B."/>
            <person name="Lipzen A."/>
            <person name="Chen C."/>
            <person name="Yanf M."/>
            <person name="Daum C."/>
            <person name="Ng V."/>
            <person name="Clum A."/>
            <person name="Steindorff A."/>
            <person name="Ohm R."/>
            <person name="Martin F."/>
            <person name="Silar P."/>
            <person name="Natvig D."/>
            <person name="Lalanne C."/>
            <person name="Gautier V."/>
            <person name="Ament-Velasquez S.L."/>
            <person name="Kruys A."/>
            <person name="Hutchinson M.I."/>
            <person name="Powell A.J."/>
            <person name="Barry K."/>
            <person name="Miller A.N."/>
            <person name="Grigoriev I.V."/>
            <person name="Debuchy R."/>
            <person name="Gladieux P."/>
            <person name="Thoren M.H."/>
            <person name="Johannesson H."/>
        </authorList>
    </citation>
    <scope>NUCLEOTIDE SEQUENCE</scope>
    <source>
        <strain evidence="11">CBS 626.80</strain>
    </source>
</reference>
<feature type="compositionally biased region" description="Polar residues" evidence="8">
    <location>
        <begin position="136"/>
        <end position="154"/>
    </location>
</feature>
<dbReference type="PROSITE" id="PS50157">
    <property type="entry name" value="ZINC_FINGER_C2H2_2"/>
    <property type="match status" value="1"/>
</dbReference>
<dbReference type="GO" id="GO:0000978">
    <property type="term" value="F:RNA polymerase II cis-regulatory region sequence-specific DNA binding"/>
    <property type="evidence" value="ECO:0007669"/>
    <property type="project" value="InterPro"/>
</dbReference>
<dbReference type="InterPro" id="IPR001138">
    <property type="entry name" value="Zn2Cys6_DnaBD"/>
</dbReference>
<keyword evidence="2" id="KW-0479">Metal-binding</keyword>
<dbReference type="GO" id="GO:0005634">
    <property type="term" value="C:nucleus"/>
    <property type="evidence" value="ECO:0007669"/>
    <property type="project" value="UniProtKB-SubCell"/>
</dbReference>
<dbReference type="CDD" id="cd12148">
    <property type="entry name" value="fungal_TF_MHR"/>
    <property type="match status" value="1"/>
</dbReference>
<name>A0AAN6NWK2_9PEZI</name>
<dbReference type="InterPro" id="IPR036236">
    <property type="entry name" value="Znf_C2H2_sf"/>
</dbReference>
<reference evidence="11" key="1">
    <citation type="journal article" date="2023" name="Mol. Phylogenet. Evol.">
        <title>Genome-scale phylogeny and comparative genomics of the fungal order Sordariales.</title>
        <authorList>
            <person name="Hensen N."/>
            <person name="Bonometti L."/>
            <person name="Westerberg I."/>
            <person name="Brannstrom I.O."/>
            <person name="Guillou S."/>
            <person name="Cros-Aarteil S."/>
            <person name="Calhoun S."/>
            <person name="Haridas S."/>
            <person name="Kuo A."/>
            <person name="Mondo S."/>
            <person name="Pangilinan J."/>
            <person name="Riley R."/>
            <person name="LaButti K."/>
            <person name="Andreopoulos B."/>
            <person name="Lipzen A."/>
            <person name="Chen C."/>
            <person name="Yan M."/>
            <person name="Daum C."/>
            <person name="Ng V."/>
            <person name="Clum A."/>
            <person name="Steindorff A."/>
            <person name="Ohm R.A."/>
            <person name="Martin F."/>
            <person name="Silar P."/>
            <person name="Natvig D.O."/>
            <person name="Lalanne C."/>
            <person name="Gautier V."/>
            <person name="Ament-Velasquez S.L."/>
            <person name="Kruys A."/>
            <person name="Hutchinson M.I."/>
            <person name="Powell A.J."/>
            <person name="Barry K."/>
            <person name="Miller A.N."/>
            <person name="Grigoriev I.V."/>
            <person name="Debuchy R."/>
            <person name="Gladieux P."/>
            <person name="Hiltunen Thoren M."/>
            <person name="Johannesson H."/>
        </authorList>
    </citation>
    <scope>NUCLEOTIDE SEQUENCE</scope>
    <source>
        <strain evidence="11">CBS 626.80</strain>
    </source>
</reference>
<protein>
    <submittedName>
        <fullName evidence="11">Uncharacterized protein</fullName>
    </submittedName>
</protein>
<evidence type="ECO:0000259" key="9">
    <source>
        <dbReference type="PROSITE" id="PS50048"/>
    </source>
</evidence>
<keyword evidence="6" id="KW-0539">Nucleus</keyword>
<gene>
    <name evidence="11" type="ORF">QBC32DRAFT_123581</name>
</gene>
<feature type="compositionally biased region" description="Polar residues" evidence="8">
    <location>
        <begin position="1"/>
        <end position="18"/>
    </location>
</feature>
<dbReference type="InterPro" id="IPR051059">
    <property type="entry name" value="VerF-like"/>
</dbReference>
<evidence type="ECO:0000259" key="10">
    <source>
        <dbReference type="PROSITE" id="PS50157"/>
    </source>
</evidence>
<feature type="region of interest" description="Disordered" evidence="8">
    <location>
        <begin position="885"/>
        <end position="920"/>
    </location>
</feature>